<keyword evidence="6 8" id="KW-1133">Transmembrane helix</keyword>
<keyword evidence="5 8" id="KW-0812">Transmembrane</keyword>
<name>A0AA45KFG1_9LACT</name>
<evidence type="ECO:0000256" key="7">
    <source>
        <dbReference type="ARBA" id="ARBA00023136"/>
    </source>
</evidence>
<evidence type="ECO:0000313" key="10">
    <source>
        <dbReference type="Proteomes" id="UP000663608"/>
    </source>
</evidence>
<accession>A0AA45KFG1</accession>
<dbReference type="PANTHER" id="PTHR34979:SF1">
    <property type="entry name" value="INNER MEMBRANE PROTEIN YGAZ"/>
    <property type="match status" value="1"/>
</dbReference>
<keyword evidence="10" id="KW-1185">Reference proteome</keyword>
<dbReference type="AlphaFoldDB" id="A0AA45KFG1"/>
<evidence type="ECO:0000313" key="9">
    <source>
        <dbReference type="EMBL" id="QSE76279.1"/>
    </source>
</evidence>
<evidence type="ECO:0000256" key="3">
    <source>
        <dbReference type="ARBA" id="ARBA00022448"/>
    </source>
</evidence>
<evidence type="ECO:0000256" key="4">
    <source>
        <dbReference type="ARBA" id="ARBA00022475"/>
    </source>
</evidence>
<dbReference type="EMBL" id="CP070872">
    <property type="protein sequence ID" value="QSE76279.1"/>
    <property type="molecule type" value="Genomic_DNA"/>
</dbReference>
<keyword evidence="7 8" id="KW-0472">Membrane</keyword>
<dbReference type="Proteomes" id="UP000663608">
    <property type="component" value="Chromosome"/>
</dbReference>
<dbReference type="PANTHER" id="PTHR34979">
    <property type="entry name" value="INNER MEMBRANE PROTEIN YGAZ"/>
    <property type="match status" value="1"/>
</dbReference>
<reference evidence="9 10" key="1">
    <citation type="submission" date="2021-02" db="EMBL/GenBank/DDBJ databases">
        <title>Complete genome sequence of Lactococcus lactis strain K_LL004.</title>
        <authorList>
            <person name="Kim H.B."/>
        </authorList>
    </citation>
    <scope>NUCLEOTIDE SEQUENCE [LARGE SCALE GENOMIC DNA]</scope>
    <source>
        <strain evidence="9 10">K_LL004</strain>
    </source>
</reference>
<feature type="transmembrane region" description="Helical" evidence="8">
    <location>
        <begin position="137"/>
        <end position="157"/>
    </location>
</feature>
<dbReference type="KEGG" id="lti:JW886_07350"/>
<feature type="transmembrane region" description="Helical" evidence="8">
    <location>
        <begin position="193"/>
        <end position="210"/>
    </location>
</feature>
<dbReference type="Pfam" id="PF03591">
    <property type="entry name" value="AzlC"/>
    <property type="match status" value="1"/>
</dbReference>
<evidence type="ECO:0000256" key="1">
    <source>
        <dbReference type="ARBA" id="ARBA00004651"/>
    </source>
</evidence>
<evidence type="ECO:0000256" key="6">
    <source>
        <dbReference type="ARBA" id="ARBA00022989"/>
    </source>
</evidence>
<evidence type="ECO:0000256" key="2">
    <source>
        <dbReference type="ARBA" id="ARBA00010735"/>
    </source>
</evidence>
<feature type="transmembrane region" description="Helical" evidence="8">
    <location>
        <begin position="216"/>
        <end position="234"/>
    </location>
</feature>
<dbReference type="GO" id="GO:0005886">
    <property type="term" value="C:plasma membrane"/>
    <property type="evidence" value="ECO:0007669"/>
    <property type="project" value="UniProtKB-SubCell"/>
</dbReference>
<feature type="transmembrane region" description="Helical" evidence="8">
    <location>
        <begin position="163"/>
        <end position="181"/>
    </location>
</feature>
<comment type="subcellular location">
    <subcellularLocation>
        <location evidence="1">Cell membrane</location>
        <topology evidence="1">Multi-pass membrane protein</topology>
    </subcellularLocation>
</comment>
<keyword evidence="4" id="KW-1003">Cell membrane</keyword>
<evidence type="ECO:0000256" key="8">
    <source>
        <dbReference type="SAM" id="Phobius"/>
    </source>
</evidence>
<sequence length="235" mass="25533">MNSELTFKQGLIDTLPTVFGYIGIGIAFGMIGHSAGFSVGLIFLLSAIVYAGSAQFIMITMLATHSPILSIMLSVFLVNSRMILMSMTTASFFKEEKLLKNIVLGTLLTDESFALGMNKRNYTAGKLSFSWFNAANLIAYTIWALASVMGALLGRLLTDPRKLGLGFAVIAMFIGLMYLQLISDKTLGRALQLLMIGITFILFYLGLIFIPENLLVLVVTLVACALGVGGKRVFF</sequence>
<protein>
    <submittedName>
        <fullName evidence="9">AzlC family ABC transporter permease</fullName>
    </submittedName>
</protein>
<dbReference type="GO" id="GO:1903785">
    <property type="term" value="P:L-valine transmembrane transport"/>
    <property type="evidence" value="ECO:0007669"/>
    <property type="project" value="TreeGrafter"/>
</dbReference>
<evidence type="ECO:0000256" key="5">
    <source>
        <dbReference type="ARBA" id="ARBA00022692"/>
    </source>
</evidence>
<gene>
    <name evidence="9" type="ORF">JW886_07350</name>
</gene>
<dbReference type="RefSeq" id="WP_205871718.1">
    <property type="nucleotide sequence ID" value="NZ_CP070872.1"/>
</dbReference>
<dbReference type="InterPro" id="IPR011606">
    <property type="entry name" value="Brnchd-chn_aa_trnsp_permease"/>
</dbReference>
<organism evidence="9 10">
    <name type="scientific">Lactococcus taiwanensis</name>
    <dbReference type="NCBI Taxonomy" id="1151742"/>
    <lineage>
        <taxon>Bacteria</taxon>
        <taxon>Bacillati</taxon>
        <taxon>Bacillota</taxon>
        <taxon>Bacilli</taxon>
        <taxon>Lactobacillales</taxon>
        <taxon>Streptococcaceae</taxon>
        <taxon>Lactococcus</taxon>
    </lineage>
</organism>
<comment type="similarity">
    <text evidence="2">Belongs to the AzlC family.</text>
</comment>
<proteinExistence type="inferred from homology"/>
<feature type="transmembrane region" description="Helical" evidence="8">
    <location>
        <begin position="20"/>
        <end position="44"/>
    </location>
</feature>
<keyword evidence="3" id="KW-0813">Transport</keyword>